<evidence type="ECO:0000313" key="1">
    <source>
        <dbReference type="EMBL" id="MCQ1530994.1"/>
    </source>
</evidence>
<keyword evidence="2" id="KW-1185">Reference proteome</keyword>
<dbReference type="Gene3D" id="3.40.30.10">
    <property type="entry name" value="Glutaredoxin"/>
    <property type="match status" value="1"/>
</dbReference>
<organism evidence="1 2">
    <name type="scientific">Lutispora saccharofermentans</name>
    <dbReference type="NCBI Taxonomy" id="3024236"/>
    <lineage>
        <taxon>Bacteria</taxon>
        <taxon>Bacillati</taxon>
        <taxon>Bacillota</taxon>
        <taxon>Clostridia</taxon>
        <taxon>Lutisporales</taxon>
        <taxon>Lutisporaceae</taxon>
        <taxon>Lutispora</taxon>
    </lineage>
</organism>
<sequence length="165" mass="19060">MKNLFDSGLSFRSYMFNVDEDNRQKFMKYYIPMEIKDEVKDEIISLEDEINILGVVEPWCPDCHINLSVLGKMISLNDKINLRLVGRDSVKNELDDYKENEKLKVPTFIIMDKDFNVKGAFIEKIEMVKTVDIESLEGSKINMKYKAGKLIPETAEELLKIITGA</sequence>
<accession>A0ABT1NIU7</accession>
<reference evidence="1 2" key="1">
    <citation type="submission" date="2021-10" db="EMBL/GenBank/DDBJ databases">
        <title>Lutispora strain m25 sp. nov., a thermophilic, non-spore-forming bacterium isolated from a lab-scale methanogenic bioreactor digesting anaerobic sludge.</title>
        <authorList>
            <person name="El Houari A."/>
            <person name="Mcdonald J."/>
        </authorList>
    </citation>
    <scope>NUCLEOTIDE SEQUENCE [LARGE SCALE GENOMIC DNA]</scope>
    <source>
        <strain evidence="2">m25</strain>
    </source>
</reference>
<gene>
    <name evidence="1" type="ORF">LJD61_15795</name>
</gene>
<evidence type="ECO:0000313" key="2">
    <source>
        <dbReference type="Proteomes" id="UP001651880"/>
    </source>
</evidence>
<dbReference type="EMBL" id="JAJEKE010000016">
    <property type="protein sequence ID" value="MCQ1530994.1"/>
    <property type="molecule type" value="Genomic_DNA"/>
</dbReference>
<dbReference type="CDD" id="cd01659">
    <property type="entry name" value="TRX_superfamily"/>
    <property type="match status" value="1"/>
</dbReference>
<dbReference type="SUPFAM" id="SSF52833">
    <property type="entry name" value="Thioredoxin-like"/>
    <property type="match status" value="1"/>
</dbReference>
<dbReference type="Proteomes" id="UP001651880">
    <property type="component" value="Unassembled WGS sequence"/>
</dbReference>
<protein>
    <submittedName>
        <fullName evidence="1">Thioredoxin family protein</fullName>
    </submittedName>
</protein>
<name>A0ABT1NIU7_9FIRM</name>
<dbReference type="InterPro" id="IPR036249">
    <property type="entry name" value="Thioredoxin-like_sf"/>
</dbReference>
<comment type="caution">
    <text evidence="1">The sequence shown here is derived from an EMBL/GenBank/DDBJ whole genome shotgun (WGS) entry which is preliminary data.</text>
</comment>
<dbReference type="RefSeq" id="WP_255228510.1">
    <property type="nucleotide sequence ID" value="NZ_JAJEKE010000016.1"/>
</dbReference>
<proteinExistence type="predicted"/>
<dbReference type="Pfam" id="PF14595">
    <property type="entry name" value="Thioredoxin_9"/>
    <property type="match status" value="1"/>
</dbReference>